<organism evidence="1 2">
    <name type="scientific">Alloprevotella tannerae ATCC 51259</name>
    <dbReference type="NCBI Taxonomy" id="626522"/>
    <lineage>
        <taxon>Bacteria</taxon>
        <taxon>Pseudomonadati</taxon>
        <taxon>Bacteroidota</taxon>
        <taxon>Bacteroidia</taxon>
        <taxon>Bacteroidales</taxon>
        <taxon>Prevotellaceae</taxon>
        <taxon>Alloprevotella</taxon>
    </lineage>
</organism>
<reference evidence="1" key="1">
    <citation type="submission" date="2009-09" db="EMBL/GenBank/DDBJ databases">
        <authorList>
            <person name="Weinstock G."/>
            <person name="Sodergren E."/>
            <person name="Clifton S."/>
            <person name="Fulton L."/>
            <person name="Fulton B."/>
            <person name="Courtney L."/>
            <person name="Fronick C."/>
            <person name="Harrison M."/>
            <person name="Strong C."/>
            <person name="Farmer C."/>
            <person name="Delahaunty K."/>
            <person name="Markovic C."/>
            <person name="Hall O."/>
            <person name="Minx P."/>
            <person name="Tomlinson C."/>
            <person name="Mitreva M."/>
            <person name="Nelson J."/>
            <person name="Hou S."/>
            <person name="Wollam A."/>
            <person name="Pepin K.H."/>
            <person name="Johnson M."/>
            <person name="Bhonagiri V."/>
            <person name="Nash W.E."/>
            <person name="Warren W."/>
            <person name="Chinwalla A."/>
            <person name="Mardis E.R."/>
            <person name="Wilson R.K."/>
        </authorList>
    </citation>
    <scope>NUCLEOTIDE SEQUENCE [LARGE SCALE GENOMIC DNA]</scope>
    <source>
        <strain evidence="1">ATCC 51259</strain>
    </source>
</reference>
<proteinExistence type="predicted"/>
<dbReference type="EMBL" id="ACIJ02000007">
    <property type="protein sequence ID" value="EEX72702.1"/>
    <property type="molecule type" value="Genomic_DNA"/>
</dbReference>
<gene>
    <name evidence="1" type="ORF">GCWU000325_00363</name>
</gene>
<evidence type="ECO:0000313" key="2">
    <source>
        <dbReference type="Proteomes" id="UP000003460"/>
    </source>
</evidence>
<keyword evidence="2" id="KW-1185">Reference proteome</keyword>
<sequence length="47" mass="5806">MLHYAIKYFFDPLCFIRNITQRIRRFSTRNKDCERNNELISVRKVKA</sequence>
<name>C9LDU1_9BACT</name>
<dbReference type="Proteomes" id="UP000003460">
    <property type="component" value="Unassembled WGS sequence"/>
</dbReference>
<dbReference type="STRING" id="626522.GCWU000325_00363"/>
<evidence type="ECO:0000313" key="1">
    <source>
        <dbReference type="EMBL" id="EEX72702.1"/>
    </source>
</evidence>
<dbReference type="AlphaFoldDB" id="C9LDU1"/>
<accession>C9LDU1</accession>
<protein>
    <submittedName>
        <fullName evidence="1">Uncharacterized protein</fullName>
    </submittedName>
</protein>
<comment type="caution">
    <text evidence="1">The sequence shown here is derived from an EMBL/GenBank/DDBJ whole genome shotgun (WGS) entry which is preliminary data.</text>
</comment>
<dbReference type="HOGENOM" id="CLU_3171785_0_0_10"/>